<dbReference type="SUPFAM" id="SSF55874">
    <property type="entry name" value="ATPase domain of HSP90 chaperone/DNA topoisomerase II/histidine kinase"/>
    <property type="match status" value="1"/>
</dbReference>
<dbReference type="InterPro" id="IPR011712">
    <property type="entry name" value="Sig_transdc_His_kin_sub3_dim/P"/>
</dbReference>
<evidence type="ECO:0000256" key="4">
    <source>
        <dbReference type="ARBA" id="ARBA00022679"/>
    </source>
</evidence>
<evidence type="ECO:0000256" key="2">
    <source>
        <dbReference type="ARBA" id="ARBA00012438"/>
    </source>
</evidence>
<feature type="domain" description="Signal transduction histidine kinase subgroup 3 dimerisation and phosphoacceptor" evidence="10">
    <location>
        <begin position="59"/>
        <end position="124"/>
    </location>
</feature>
<keyword evidence="6 11" id="KW-0418">Kinase</keyword>
<keyword evidence="9" id="KW-0175">Coiled coil</keyword>
<dbReference type="InterPro" id="IPR036890">
    <property type="entry name" value="HATPase_C_sf"/>
</dbReference>
<dbReference type="EC" id="2.7.13.3" evidence="2"/>
<keyword evidence="5" id="KW-0547">Nucleotide-binding</keyword>
<dbReference type="InterPro" id="IPR050482">
    <property type="entry name" value="Sensor_HK_TwoCompSys"/>
</dbReference>
<evidence type="ECO:0000256" key="1">
    <source>
        <dbReference type="ARBA" id="ARBA00000085"/>
    </source>
</evidence>
<sequence>FISLIMYIIYHILNYFTHYIEKLENDIVNLKITNEKLEDKIYKQEELESQIKYTSILEERNNISQKIHDEVGHTISAAIFQLEAANLLLDKDMEKAKTFLKSTVDRLRNGMNNIRNTLKEIKPEKEQIGFNKVKLFIEKIRINSDVEIILSCDDYIDKISFVNWKIIYDNIVESITNSLKYSKADKIIITISIINNKIIKLEIKDNGIGVKKINKNMGIRGMEERCERIGGKLIIDGSDGFSVISLLPIEI</sequence>
<keyword evidence="4" id="KW-0808">Transferase</keyword>
<evidence type="ECO:0000313" key="11">
    <source>
        <dbReference type="EMBL" id="MBD8046852.1"/>
    </source>
</evidence>
<dbReference type="Gene3D" id="1.20.5.1930">
    <property type="match status" value="1"/>
</dbReference>
<gene>
    <name evidence="11" type="ORF">H9637_07315</name>
</gene>
<evidence type="ECO:0000256" key="5">
    <source>
        <dbReference type="ARBA" id="ARBA00022741"/>
    </source>
</evidence>
<name>A0ABR8YRH3_9CLOT</name>
<keyword evidence="8" id="KW-0902">Two-component regulatory system</keyword>
<dbReference type="Pfam" id="PF07730">
    <property type="entry name" value="HisKA_3"/>
    <property type="match status" value="1"/>
</dbReference>
<evidence type="ECO:0000256" key="9">
    <source>
        <dbReference type="SAM" id="Coils"/>
    </source>
</evidence>
<keyword evidence="12" id="KW-1185">Reference proteome</keyword>
<evidence type="ECO:0000313" key="12">
    <source>
        <dbReference type="Proteomes" id="UP000627166"/>
    </source>
</evidence>
<evidence type="ECO:0000256" key="7">
    <source>
        <dbReference type="ARBA" id="ARBA00022840"/>
    </source>
</evidence>
<evidence type="ECO:0000256" key="3">
    <source>
        <dbReference type="ARBA" id="ARBA00022553"/>
    </source>
</evidence>
<keyword evidence="7" id="KW-0067">ATP-binding</keyword>
<proteinExistence type="predicted"/>
<dbReference type="Gene3D" id="3.30.565.10">
    <property type="entry name" value="Histidine kinase-like ATPase, C-terminal domain"/>
    <property type="match status" value="1"/>
</dbReference>
<dbReference type="Proteomes" id="UP000627166">
    <property type="component" value="Unassembled WGS sequence"/>
</dbReference>
<dbReference type="PANTHER" id="PTHR24421">
    <property type="entry name" value="NITRATE/NITRITE SENSOR PROTEIN NARX-RELATED"/>
    <property type="match status" value="1"/>
</dbReference>
<evidence type="ECO:0000259" key="10">
    <source>
        <dbReference type="Pfam" id="PF07730"/>
    </source>
</evidence>
<keyword evidence="3" id="KW-0597">Phosphoprotein</keyword>
<protein>
    <recommendedName>
        <fullName evidence="2">histidine kinase</fullName>
        <ecNumber evidence="2">2.7.13.3</ecNumber>
    </recommendedName>
</protein>
<dbReference type="EMBL" id="JACSQB010000050">
    <property type="protein sequence ID" value="MBD8046852.1"/>
    <property type="molecule type" value="Genomic_DNA"/>
</dbReference>
<evidence type="ECO:0000256" key="6">
    <source>
        <dbReference type="ARBA" id="ARBA00022777"/>
    </source>
</evidence>
<dbReference type="RefSeq" id="WP_191739825.1">
    <property type="nucleotide sequence ID" value="NZ_JACSQB010000050.1"/>
</dbReference>
<feature type="coiled-coil region" evidence="9">
    <location>
        <begin position="20"/>
        <end position="47"/>
    </location>
</feature>
<organism evidence="11 12">
    <name type="scientific">Clostridium faecium</name>
    <dbReference type="NCBI Taxonomy" id="2762223"/>
    <lineage>
        <taxon>Bacteria</taxon>
        <taxon>Bacillati</taxon>
        <taxon>Bacillota</taxon>
        <taxon>Clostridia</taxon>
        <taxon>Eubacteriales</taxon>
        <taxon>Clostridiaceae</taxon>
        <taxon>Clostridium</taxon>
    </lineage>
</organism>
<dbReference type="GO" id="GO:0016301">
    <property type="term" value="F:kinase activity"/>
    <property type="evidence" value="ECO:0007669"/>
    <property type="project" value="UniProtKB-KW"/>
</dbReference>
<evidence type="ECO:0000256" key="8">
    <source>
        <dbReference type="ARBA" id="ARBA00023012"/>
    </source>
</evidence>
<comment type="catalytic activity">
    <reaction evidence="1">
        <text>ATP + protein L-histidine = ADP + protein N-phospho-L-histidine.</text>
        <dbReference type="EC" id="2.7.13.3"/>
    </reaction>
</comment>
<comment type="caution">
    <text evidence="11">The sequence shown here is derived from an EMBL/GenBank/DDBJ whole genome shotgun (WGS) entry which is preliminary data.</text>
</comment>
<reference evidence="11 12" key="1">
    <citation type="submission" date="2020-08" db="EMBL/GenBank/DDBJ databases">
        <title>A Genomic Blueprint of the Chicken Gut Microbiome.</title>
        <authorList>
            <person name="Gilroy R."/>
            <person name="Ravi A."/>
            <person name="Getino M."/>
            <person name="Pursley I."/>
            <person name="Horton D.L."/>
            <person name="Alikhan N.-F."/>
            <person name="Baker D."/>
            <person name="Gharbi K."/>
            <person name="Hall N."/>
            <person name="Watson M."/>
            <person name="Adriaenssens E.M."/>
            <person name="Foster-Nyarko E."/>
            <person name="Jarju S."/>
            <person name="Secka A."/>
            <person name="Antonio M."/>
            <person name="Oren A."/>
            <person name="Chaudhuri R."/>
            <person name="La Ragione R.M."/>
            <person name="Hildebrand F."/>
            <person name="Pallen M.J."/>
        </authorList>
    </citation>
    <scope>NUCLEOTIDE SEQUENCE [LARGE SCALE GENOMIC DNA]</scope>
    <source>
        <strain evidence="11 12">N37</strain>
    </source>
</reference>
<feature type="non-terminal residue" evidence="11">
    <location>
        <position position="1"/>
    </location>
</feature>
<dbReference type="PANTHER" id="PTHR24421:SF10">
    <property type="entry name" value="NITRATE_NITRITE SENSOR PROTEIN NARQ"/>
    <property type="match status" value="1"/>
</dbReference>
<accession>A0ABR8YRH3</accession>